<feature type="transmembrane region" description="Helical" evidence="1">
    <location>
        <begin position="21"/>
        <end position="50"/>
    </location>
</feature>
<dbReference type="AlphaFoldDB" id="S4VHP8"/>
<evidence type="ECO:0000256" key="1">
    <source>
        <dbReference type="SAM" id="Phobius"/>
    </source>
</evidence>
<accession>S4VHP8</accession>
<keyword evidence="2" id="KW-0614">Plasmid</keyword>
<organism evidence="2">
    <name type="scientific">Klebsiella pneumoniae</name>
    <dbReference type="NCBI Taxonomy" id="573"/>
    <lineage>
        <taxon>Bacteria</taxon>
        <taxon>Pseudomonadati</taxon>
        <taxon>Pseudomonadota</taxon>
        <taxon>Gammaproteobacteria</taxon>
        <taxon>Enterobacterales</taxon>
        <taxon>Enterobacteriaceae</taxon>
        <taxon>Klebsiella/Raoultella group</taxon>
        <taxon>Klebsiella</taxon>
        <taxon>Klebsiella pneumoniae complex</taxon>
    </lineage>
</organism>
<keyword evidence="1" id="KW-0812">Transmembrane</keyword>
<feature type="transmembrane region" description="Helical" evidence="1">
    <location>
        <begin position="62"/>
        <end position="85"/>
    </location>
</feature>
<geneLocation type="plasmid" evidence="2">
    <name>pKN-LS6</name>
</geneLocation>
<proteinExistence type="predicted"/>
<keyword evidence="1" id="KW-0472">Membrane</keyword>
<reference evidence="2" key="1">
    <citation type="journal article" date="2013" name="J. Antimicrob. Chemother.">
        <title>Reversion to susceptibility of a carbapenem-resistant clinical isolate of Klebsiella pneumoniae producing KPC-3.</title>
        <authorList>
            <person name="Villa L."/>
            <person name="Capone A."/>
            <person name="Fortini D."/>
            <person name="Dolejska M."/>
            <person name="Rodriguez I."/>
            <person name="Taglietti F."/>
            <person name="De Paolis P."/>
            <person name="Petrosillo N."/>
            <person name="Carattoli A."/>
        </authorList>
    </citation>
    <scope>NUCLEOTIDE SEQUENCE</scope>
    <source>
        <strain evidence="2">LS6</strain>
        <plasmid evidence="2">pKN-LS6</plasmid>
    </source>
</reference>
<dbReference type="EMBL" id="JX442974">
    <property type="protein sequence ID" value="AGO62326.1"/>
    <property type="molecule type" value="Genomic_DNA"/>
</dbReference>
<protein>
    <submittedName>
        <fullName evidence="2">Uncharacterized protein</fullName>
    </submittedName>
</protein>
<sequence>MSRYLKVCSIRNKKVKTYYILGHNVAWLNGICLILFVIGVVGALAMVAIPEKFNLGVNRGDTFIYCALIAVVGFCGMFVISIHSFSMDELEAGRHWKNDCKTLEVNIPTGAFTSPVNKLDCDGIIINVPGERYYAYIHQWELYQANKK</sequence>
<name>S4VHP8_KLEPN</name>
<keyword evidence="1" id="KW-1133">Transmembrane helix</keyword>
<evidence type="ECO:0000313" key="2">
    <source>
        <dbReference type="EMBL" id="AGO62326.1"/>
    </source>
</evidence>